<evidence type="ECO:0000313" key="7">
    <source>
        <dbReference type="Proteomes" id="UP001139319"/>
    </source>
</evidence>
<organism evidence="6 7">
    <name type="scientific">Gilvimarinus xylanilyticus</name>
    <dbReference type="NCBI Taxonomy" id="2944139"/>
    <lineage>
        <taxon>Bacteria</taxon>
        <taxon>Pseudomonadati</taxon>
        <taxon>Pseudomonadota</taxon>
        <taxon>Gammaproteobacteria</taxon>
        <taxon>Cellvibrionales</taxon>
        <taxon>Cellvibrionaceae</taxon>
        <taxon>Gilvimarinus</taxon>
    </lineage>
</organism>
<dbReference type="InterPro" id="IPR016192">
    <property type="entry name" value="APOBEC/CMP_deaminase_Zn-bd"/>
</dbReference>
<evidence type="ECO:0000256" key="4">
    <source>
        <dbReference type="ARBA" id="ARBA00022833"/>
    </source>
</evidence>
<evidence type="ECO:0000256" key="3">
    <source>
        <dbReference type="ARBA" id="ARBA00022801"/>
    </source>
</evidence>
<dbReference type="Gene3D" id="3.40.140.10">
    <property type="entry name" value="Cytidine Deaminase, domain 2"/>
    <property type="match status" value="1"/>
</dbReference>
<accession>A0A9X2HWL0</accession>
<sequence>MEHRDYLQRSIDLAADSAASGGGPFGAVIVGDGKVLAAASNKVTSSCDPTAHAEVVAIREACEYLQSHQLTGCVLYASCEPCPMCLGAIYWARLDAVYFAATREQAAAAGFDDSLIYREVAQPLSQRQIPFQHLADNDSERPFAQWHSNAGKTLY</sequence>
<dbReference type="PANTHER" id="PTHR11079:SF161">
    <property type="entry name" value="CMP_DCMP-TYPE DEAMINASE DOMAIN-CONTAINING PROTEIN"/>
    <property type="match status" value="1"/>
</dbReference>
<dbReference type="AlphaFoldDB" id="A0A9X2HWL0"/>
<keyword evidence="3" id="KW-0378">Hydrolase</keyword>
<evidence type="ECO:0000259" key="5">
    <source>
        <dbReference type="PROSITE" id="PS51747"/>
    </source>
</evidence>
<dbReference type="GO" id="GO:0047974">
    <property type="term" value="F:guanosine deaminase activity"/>
    <property type="evidence" value="ECO:0007669"/>
    <property type="project" value="TreeGrafter"/>
</dbReference>
<protein>
    <submittedName>
        <fullName evidence="6">Nucleoside deaminase</fullName>
    </submittedName>
</protein>
<dbReference type="GO" id="GO:0008270">
    <property type="term" value="F:zinc ion binding"/>
    <property type="evidence" value="ECO:0007669"/>
    <property type="project" value="InterPro"/>
</dbReference>
<dbReference type="PROSITE" id="PS00903">
    <property type="entry name" value="CYT_DCMP_DEAMINASES_1"/>
    <property type="match status" value="1"/>
</dbReference>
<dbReference type="FunFam" id="3.40.140.10:FF:000011">
    <property type="entry name" value="tRNA-specific adenosine deaminase"/>
    <property type="match status" value="1"/>
</dbReference>
<dbReference type="InterPro" id="IPR016193">
    <property type="entry name" value="Cytidine_deaminase-like"/>
</dbReference>
<keyword evidence="4" id="KW-0862">Zinc</keyword>
<keyword evidence="7" id="KW-1185">Reference proteome</keyword>
<dbReference type="RefSeq" id="WP_253968020.1">
    <property type="nucleotide sequence ID" value="NZ_JAMFTH010000002.1"/>
</dbReference>
<dbReference type="SUPFAM" id="SSF53927">
    <property type="entry name" value="Cytidine deaminase-like"/>
    <property type="match status" value="1"/>
</dbReference>
<dbReference type="Proteomes" id="UP001139319">
    <property type="component" value="Unassembled WGS sequence"/>
</dbReference>
<dbReference type="CDD" id="cd01285">
    <property type="entry name" value="nucleoside_deaminase"/>
    <property type="match status" value="1"/>
</dbReference>
<dbReference type="PANTHER" id="PTHR11079">
    <property type="entry name" value="CYTOSINE DEAMINASE FAMILY MEMBER"/>
    <property type="match status" value="1"/>
</dbReference>
<name>A0A9X2HWL0_9GAMM</name>
<dbReference type="GO" id="GO:0006152">
    <property type="term" value="P:purine nucleoside catabolic process"/>
    <property type="evidence" value="ECO:0007669"/>
    <property type="project" value="TreeGrafter"/>
</dbReference>
<gene>
    <name evidence="6" type="ORF">M6D89_10510</name>
</gene>
<evidence type="ECO:0000256" key="2">
    <source>
        <dbReference type="ARBA" id="ARBA00022723"/>
    </source>
</evidence>
<dbReference type="Pfam" id="PF00383">
    <property type="entry name" value="dCMP_cyt_deam_1"/>
    <property type="match status" value="1"/>
</dbReference>
<dbReference type="EMBL" id="JAMFTH010000002">
    <property type="protein sequence ID" value="MCP8899733.1"/>
    <property type="molecule type" value="Genomic_DNA"/>
</dbReference>
<reference evidence="6" key="1">
    <citation type="submission" date="2022-05" db="EMBL/GenBank/DDBJ databases">
        <authorList>
            <person name="Sun H.-N."/>
        </authorList>
    </citation>
    <scope>NUCLEOTIDE SEQUENCE</scope>
    <source>
        <strain evidence="6">HB14</strain>
    </source>
</reference>
<comment type="similarity">
    <text evidence="1">Belongs to the cytidine and deoxycytidylate deaminase family.</text>
</comment>
<proteinExistence type="inferred from homology"/>
<feature type="domain" description="CMP/dCMP-type deaminase" evidence="5">
    <location>
        <begin position="1"/>
        <end position="124"/>
    </location>
</feature>
<dbReference type="PROSITE" id="PS51747">
    <property type="entry name" value="CYT_DCMP_DEAMINASES_2"/>
    <property type="match status" value="1"/>
</dbReference>
<reference evidence="6" key="2">
    <citation type="submission" date="2023-01" db="EMBL/GenBank/DDBJ databases">
        <title>Gilvimarinus xylanilyticus HB14 isolated from Caulerpa lentillifera aquaculture base in Hainan, China.</title>
        <authorList>
            <person name="Zhang Y.-J."/>
        </authorList>
    </citation>
    <scope>NUCLEOTIDE SEQUENCE</scope>
    <source>
        <strain evidence="6">HB14</strain>
    </source>
</reference>
<evidence type="ECO:0000256" key="1">
    <source>
        <dbReference type="ARBA" id="ARBA00006576"/>
    </source>
</evidence>
<comment type="caution">
    <text evidence="6">The sequence shown here is derived from an EMBL/GenBank/DDBJ whole genome shotgun (WGS) entry which is preliminary data.</text>
</comment>
<evidence type="ECO:0000313" key="6">
    <source>
        <dbReference type="EMBL" id="MCP8899733.1"/>
    </source>
</evidence>
<dbReference type="InterPro" id="IPR002125">
    <property type="entry name" value="CMP_dCMP_dom"/>
</dbReference>
<keyword evidence="2" id="KW-0479">Metal-binding</keyword>